<dbReference type="GeneID" id="54413675"/>
<proteinExistence type="predicted"/>
<keyword evidence="2" id="KW-1185">Reference proteome</keyword>
<dbReference type="AlphaFoldDB" id="A0A6A6A6G6"/>
<evidence type="ECO:0000313" key="2">
    <source>
        <dbReference type="Proteomes" id="UP000799771"/>
    </source>
</evidence>
<sequence length="84" mass="9222">MTGLCIREGFIPQMFGSITILMASKSQLDSFAHNGIQCGVFGHGGTFRHAGLSAEEVANIVLNEFYAGLRDKNGQEVVYQNWLK</sequence>
<evidence type="ECO:0000313" key="1">
    <source>
        <dbReference type="EMBL" id="KAF2127479.1"/>
    </source>
</evidence>
<name>A0A6A6A6G6_9PLEO</name>
<gene>
    <name evidence="1" type="ORF">P153DRAFT_50529</name>
</gene>
<dbReference type="Proteomes" id="UP000799771">
    <property type="component" value="Unassembled WGS sequence"/>
</dbReference>
<accession>A0A6A6A6G6</accession>
<dbReference type="EMBL" id="ML977510">
    <property type="protein sequence ID" value="KAF2127479.1"/>
    <property type="molecule type" value="Genomic_DNA"/>
</dbReference>
<dbReference type="RefSeq" id="XP_033521868.1">
    <property type="nucleotide sequence ID" value="XM_033673243.1"/>
</dbReference>
<protein>
    <submittedName>
        <fullName evidence="1">Uncharacterized protein</fullName>
    </submittedName>
</protein>
<organism evidence="1 2">
    <name type="scientific">Dothidotthia symphoricarpi CBS 119687</name>
    <dbReference type="NCBI Taxonomy" id="1392245"/>
    <lineage>
        <taxon>Eukaryota</taxon>
        <taxon>Fungi</taxon>
        <taxon>Dikarya</taxon>
        <taxon>Ascomycota</taxon>
        <taxon>Pezizomycotina</taxon>
        <taxon>Dothideomycetes</taxon>
        <taxon>Pleosporomycetidae</taxon>
        <taxon>Pleosporales</taxon>
        <taxon>Dothidotthiaceae</taxon>
        <taxon>Dothidotthia</taxon>
    </lineage>
</organism>
<reference evidence="1" key="1">
    <citation type="journal article" date="2020" name="Stud. Mycol.">
        <title>101 Dothideomycetes genomes: a test case for predicting lifestyles and emergence of pathogens.</title>
        <authorList>
            <person name="Haridas S."/>
            <person name="Albert R."/>
            <person name="Binder M."/>
            <person name="Bloem J."/>
            <person name="Labutti K."/>
            <person name="Salamov A."/>
            <person name="Andreopoulos B."/>
            <person name="Baker S."/>
            <person name="Barry K."/>
            <person name="Bills G."/>
            <person name="Bluhm B."/>
            <person name="Cannon C."/>
            <person name="Castanera R."/>
            <person name="Culley D."/>
            <person name="Daum C."/>
            <person name="Ezra D."/>
            <person name="Gonzalez J."/>
            <person name="Henrissat B."/>
            <person name="Kuo A."/>
            <person name="Liang C."/>
            <person name="Lipzen A."/>
            <person name="Lutzoni F."/>
            <person name="Magnuson J."/>
            <person name="Mondo S."/>
            <person name="Nolan M."/>
            <person name="Ohm R."/>
            <person name="Pangilinan J."/>
            <person name="Park H.-J."/>
            <person name="Ramirez L."/>
            <person name="Alfaro M."/>
            <person name="Sun H."/>
            <person name="Tritt A."/>
            <person name="Yoshinaga Y."/>
            <person name="Zwiers L.-H."/>
            <person name="Turgeon B."/>
            <person name="Goodwin S."/>
            <person name="Spatafora J."/>
            <person name="Crous P."/>
            <person name="Grigoriev I."/>
        </authorList>
    </citation>
    <scope>NUCLEOTIDE SEQUENCE</scope>
    <source>
        <strain evidence="1">CBS 119687</strain>
    </source>
</reference>
<dbReference type="OrthoDB" id="5429634at2759"/>